<accession>R4T8F0</accession>
<reference evidence="1 2" key="1">
    <citation type="submission" date="2012-12" db="EMBL/GenBank/DDBJ databases">
        <authorList>
            <person name="Sencilo A."/>
            <person name="Jacobs-Sera D."/>
            <person name="Russell D.A."/>
            <person name="Ko C."/>
            <person name="Atanasova N."/>
            <person name="Osterlund E."/>
            <person name="Oksanen H.M."/>
            <person name="Bamford D.H."/>
            <person name="Hatfull G.F."/>
            <person name="Roine E."/>
            <person name="Hendrix R.W."/>
        </authorList>
    </citation>
    <scope>NUCLEOTIDE SEQUENCE [LARGE SCALE GENOMIC DNA]</scope>
</reference>
<dbReference type="Proteomes" id="UP000202022">
    <property type="component" value="Segment"/>
</dbReference>
<dbReference type="KEGG" id="vg:16194359"/>
<dbReference type="EMBL" id="KC292023">
    <property type="protein sequence ID" value="AGM11150.1"/>
    <property type="molecule type" value="Genomic_DNA"/>
</dbReference>
<organism evidence="1 2">
    <name type="scientific">Halorubrum tailed virus 4</name>
    <dbReference type="NCBI Taxonomy" id="1273752"/>
    <lineage>
        <taxon>Viruses</taxon>
        <taxon>Duplodnaviria</taxon>
        <taxon>Heunggongvirae</taxon>
        <taxon>Uroviricota</taxon>
        <taxon>Caudoviricetes</taxon>
        <taxon>Kirjokansivirales</taxon>
        <taxon>Haloferuviridae</taxon>
        <taxon>Saldibavirus</taxon>
        <taxon>Saldibavirus natrii</taxon>
        <taxon>Saldibavirus HRTV4</taxon>
    </lineage>
</organism>
<dbReference type="RefSeq" id="YP_008059547.1">
    <property type="nucleotide sequence ID" value="NC_021329.1"/>
</dbReference>
<keyword evidence="2" id="KW-1185">Reference proteome</keyword>
<evidence type="ECO:0000313" key="1">
    <source>
        <dbReference type="EMBL" id="AGM11150.1"/>
    </source>
</evidence>
<evidence type="ECO:0000313" key="2">
    <source>
        <dbReference type="Proteomes" id="UP000202022"/>
    </source>
</evidence>
<gene>
    <name evidence="1" type="primary">58</name>
    <name evidence="1" type="ORF">HRTV4_58</name>
</gene>
<protein>
    <submittedName>
        <fullName evidence="1">Uncharacterized protein</fullName>
    </submittedName>
</protein>
<dbReference type="GeneID" id="16194359"/>
<name>R4T8F0_9CAUD</name>
<sequence>MYGSVMAWDESKSTFQQRPAVAGDEKLTADEWNAHTTDQKLRGYASLATVTADYTASAQEIVLVDASGGNVTVTLPTPTDATATIIKRIDGSANTVTIATPGTETIDGESAPEVDIQYEAHEIVSNGTDYFTI</sequence>
<proteinExistence type="predicted"/>